<dbReference type="InterPro" id="IPR013042">
    <property type="entry name" value="DUF1592"/>
</dbReference>
<evidence type="ECO:0000259" key="5">
    <source>
        <dbReference type="Pfam" id="PF07631"/>
    </source>
</evidence>
<feature type="domain" description="DUF1588" evidence="4">
    <location>
        <begin position="679"/>
        <end position="775"/>
    </location>
</feature>
<evidence type="ECO:0000313" key="8">
    <source>
        <dbReference type="EMBL" id="QVL34197.1"/>
    </source>
</evidence>
<evidence type="ECO:0000259" key="6">
    <source>
        <dbReference type="Pfam" id="PF07635"/>
    </source>
</evidence>
<feature type="domain" description="DUF1592" evidence="5">
    <location>
        <begin position="534"/>
        <end position="660"/>
    </location>
</feature>
<dbReference type="InterPro" id="IPR011478">
    <property type="entry name" value="DUF1585"/>
</dbReference>
<dbReference type="Pfam" id="PF07626">
    <property type="entry name" value="PSD3"/>
    <property type="match status" value="1"/>
</dbReference>
<dbReference type="AlphaFoldDB" id="A0A8E6B981"/>
<dbReference type="InterPro" id="IPR013039">
    <property type="entry name" value="DUF1588"/>
</dbReference>
<proteinExistence type="predicted"/>
<evidence type="ECO:0000256" key="1">
    <source>
        <dbReference type="SAM" id="SignalP"/>
    </source>
</evidence>
<dbReference type="Pfam" id="PF07624">
    <property type="entry name" value="PSD2"/>
    <property type="match status" value="1"/>
</dbReference>
<reference evidence="8" key="1">
    <citation type="submission" date="2021-05" db="EMBL/GenBank/DDBJ databases">
        <title>Complete genome sequence of the cellulolytic planctomycete Telmatocola sphagniphila SP2T and characterization of the first cellulase from planctomycetes.</title>
        <authorList>
            <person name="Rakitin A.L."/>
            <person name="Beletsky A.V."/>
            <person name="Naumoff D.G."/>
            <person name="Kulichevskaya I.S."/>
            <person name="Mardanov A.V."/>
            <person name="Ravin N.V."/>
            <person name="Dedysh S.N."/>
        </authorList>
    </citation>
    <scope>NUCLEOTIDE SEQUENCE</scope>
    <source>
        <strain evidence="8">SP2T</strain>
    </source>
</reference>
<feature type="chain" id="PRO_5034439631" evidence="1">
    <location>
        <begin position="21"/>
        <end position="870"/>
    </location>
</feature>
<dbReference type="Pfam" id="PF07631">
    <property type="entry name" value="PSD4"/>
    <property type="match status" value="1"/>
</dbReference>
<accession>A0A8E6B981</accession>
<evidence type="ECO:0000259" key="2">
    <source>
        <dbReference type="Pfam" id="PF07624"/>
    </source>
</evidence>
<dbReference type="Pfam" id="PF07635">
    <property type="entry name" value="PSCyt1"/>
    <property type="match status" value="1"/>
</dbReference>
<feature type="domain" description="DUF1585" evidence="2">
    <location>
        <begin position="794"/>
        <end position="867"/>
    </location>
</feature>
<feature type="domain" description="DUF1587" evidence="3">
    <location>
        <begin position="115"/>
        <end position="180"/>
    </location>
</feature>
<dbReference type="InterPro" id="IPR011429">
    <property type="entry name" value="Cyt_c_Planctomycete-type"/>
</dbReference>
<dbReference type="EMBL" id="CP074694">
    <property type="protein sequence ID" value="QVL34197.1"/>
    <property type="molecule type" value="Genomic_DNA"/>
</dbReference>
<dbReference type="Pfam" id="PF07637">
    <property type="entry name" value="PSD5"/>
    <property type="match status" value="1"/>
</dbReference>
<gene>
    <name evidence="8" type="ORF">KIH39_09905</name>
</gene>
<feature type="domain" description="DUF1595" evidence="7">
    <location>
        <begin position="455"/>
        <end position="515"/>
    </location>
</feature>
<evidence type="ECO:0000259" key="7">
    <source>
        <dbReference type="Pfam" id="PF07637"/>
    </source>
</evidence>
<name>A0A8E6B981_9BACT</name>
<organism evidence="8 9">
    <name type="scientific">Telmatocola sphagniphila</name>
    <dbReference type="NCBI Taxonomy" id="1123043"/>
    <lineage>
        <taxon>Bacteria</taxon>
        <taxon>Pseudomonadati</taxon>
        <taxon>Planctomycetota</taxon>
        <taxon>Planctomycetia</taxon>
        <taxon>Gemmatales</taxon>
        <taxon>Gemmataceae</taxon>
    </lineage>
</organism>
<keyword evidence="9" id="KW-1185">Reference proteome</keyword>
<feature type="domain" description="Cytochrome C Planctomycete-type" evidence="6">
    <location>
        <begin position="31"/>
        <end position="77"/>
    </location>
</feature>
<evidence type="ECO:0000259" key="3">
    <source>
        <dbReference type="Pfam" id="PF07626"/>
    </source>
</evidence>
<protein>
    <submittedName>
        <fullName evidence="8">DUF1592 domain-containing protein</fullName>
    </submittedName>
</protein>
<evidence type="ECO:0000259" key="4">
    <source>
        <dbReference type="Pfam" id="PF07627"/>
    </source>
</evidence>
<evidence type="ECO:0000313" key="9">
    <source>
        <dbReference type="Proteomes" id="UP000676194"/>
    </source>
</evidence>
<feature type="signal peptide" evidence="1">
    <location>
        <begin position="1"/>
        <end position="20"/>
    </location>
</feature>
<dbReference type="InterPro" id="IPR013036">
    <property type="entry name" value="DUF1587"/>
</dbReference>
<dbReference type="Proteomes" id="UP000676194">
    <property type="component" value="Chromosome"/>
</dbReference>
<dbReference type="InterPro" id="IPR013043">
    <property type="entry name" value="DUF1595"/>
</dbReference>
<dbReference type="Pfam" id="PF07627">
    <property type="entry name" value="PSCyt3"/>
    <property type="match status" value="1"/>
</dbReference>
<sequence length="870" mass="97352">MFRWQLTTLLFFLSFAFASAEQPTEFFTKHCYSCHGPEAPAAGLDLTSFKKDLGKPENFSKWVKIFDRIDSGEMPPAKKPRPETVEKTTATKWLKAELLKAELQSLKDQPRTGLRRLTRAEYENTMRDLFAMPGIALQDDLPADGSAHGFDKNSEALDISHVNLAKYLEAADHVLDMAIATQALPPARKVQRVTMANESSTLAACILEGDGVMLKNKNPDPDYPPAGYHKHLDYPAHLMLGMHTDVSPGSSVGIFRHEDDSFRPSFVEFTTIYPGMYRVKTAFWSFRWDKGKVLPTDRVEVARLDVWHITGDGRGTGHPSTLLGYFDAPSLKEQTYEFNMWLNPADSFGFNFTTSNVGHEIRGTKGRLMNWSGPGLACDGLEVEGPIYDKWPPESHRRLFGDLPILEFKPEKNPGIHPPRHKEWNQRFNAKNHPDPQLHTLKLCTVTSGSPLADADRLIGNFLPKAFRRPVSDETRRSYLALFEKRLKSGDCFETALRTTYRAALCSPNFLYHVEEGSPTVSTAALKTGREPIEDYSLASRLSYFFWNSMPDEKLVALAASKRLHQPEVLSSEVERLLKDPKSKQFREDFLGQWLKLRKIAANDPDPKLYGGWRIALQDAMVAETNAYFKELIDKDLCAKYLIKSDFAMLNERLAKHYGISGVVGSQMRRVPVAADCPRGPFLTQAAILKITANGTTTSPVPRGAFVMDRLLGQPPEPPPPNVPAVEPDVRGATTVREQLAKHRDNATCASCHAKIDPAGLALESFDVIGGQRTRYQSITQTKPPVDPSGQLPDGRKFKDILELQNLLLTDSDKLLKNLAQQFAVYSIGRGMTFSDRNAIEAIVEKTKQKGGGIRTLLHELVASELFQSH</sequence>
<dbReference type="RefSeq" id="WP_213499169.1">
    <property type="nucleotide sequence ID" value="NZ_CP074694.1"/>
</dbReference>
<dbReference type="KEGG" id="tsph:KIH39_09905"/>
<keyword evidence="1" id="KW-0732">Signal</keyword>